<feature type="signal peptide" evidence="2">
    <location>
        <begin position="1"/>
        <end position="19"/>
    </location>
</feature>
<keyword evidence="1" id="KW-0812">Transmembrane</keyword>
<dbReference type="Proteomes" id="UP000663852">
    <property type="component" value="Unassembled WGS sequence"/>
</dbReference>
<organism evidence="3 4">
    <name type="scientific">Adineta ricciae</name>
    <name type="common">Rotifer</name>
    <dbReference type="NCBI Taxonomy" id="249248"/>
    <lineage>
        <taxon>Eukaryota</taxon>
        <taxon>Metazoa</taxon>
        <taxon>Spiralia</taxon>
        <taxon>Gnathifera</taxon>
        <taxon>Rotifera</taxon>
        <taxon>Eurotatoria</taxon>
        <taxon>Bdelloidea</taxon>
        <taxon>Adinetida</taxon>
        <taxon>Adinetidae</taxon>
        <taxon>Adineta</taxon>
    </lineage>
</organism>
<evidence type="ECO:0000313" key="3">
    <source>
        <dbReference type="EMBL" id="CAF1454293.1"/>
    </source>
</evidence>
<accession>A0A815PVU4</accession>
<proteinExistence type="predicted"/>
<name>A0A815PVU4_ADIRI</name>
<keyword evidence="1" id="KW-0472">Membrane</keyword>
<feature type="transmembrane region" description="Helical" evidence="1">
    <location>
        <begin position="93"/>
        <end position="112"/>
    </location>
</feature>
<sequence>MVLIFLYVFSFALVNTMLTFKTNEQTSFDVSTQSSVALSYQSNTPSISDMHEMKITYLTNTTRLAIGKAATTTTYYHNRTTGSPSSSSLSGGAITGIAIGVLVLLCCVGMCCKKSGHWENAKVWVED</sequence>
<keyword evidence="1" id="KW-1133">Transmembrane helix</keyword>
<keyword evidence="2" id="KW-0732">Signal</keyword>
<evidence type="ECO:0000313" key="4">
    <source>
        <dbReference type="Proteomes" id="UP000663852"/>
    </source>
</evidence>
<evidence type="ECO:0000256" key="1">
    <source>
        <dbReference type="SAM" id="Phobius"/>
    </source>
</evidence>
<feature type="chain" id="PRO_5032670490" evidence="2">
    <location>
        <begin position="20"/>
        <end position="127"/>
    </location>
</feature>
<protein>
    <submittedName>
        <fullName evidence="3">Uncharacterized protein</fullName>
    </submittedName>
</protein>
<gene>
    <name evidence="3" type="ORF">EDS130_LOCUS39724</name>
</gene>
<dbReference type="EMBL" id="CAJNOJ010000454">
    <property type="protein sequence ID" value="CAF1454293.1"/>
    <property type="molecule type" value="Genomic_DNA"/>
</dbReference>
<evidence type="ECO:0000256" key="2">
    <source>
        <dbReference type="SAM" id="SignalP"/>
    </source>
</evidence>
<comment type="caution">
    <text evidence="3">The sequence shown here is derived from an EMBL/GenBank/DDBJ whole genome shotgun (WGS) entry which is preliminary data.</text>
</comment>
<dbReference type="AlphaFoldDB" id="A0A815PVU4"/>
<reference evidence="3" key="1">
    <citation type="submission" date="2021-02" db="EMBL/GenBank/DDBJ databases">
        <authorList>
            <person name="Nowell W R."/>
        </authorList>
    </citation>
    <scope>NUCLEOTIDE SEQUENCE</scope>
</reference>